<feature type="transmembrane region" description="Helical" evidence="1">
    <location>
        <begin position="21"/>
        <end position="40"/>
    </location>
</feature>
<dbReference type="RefSeq" id="XP_447958.1">
    <property type="nucleotide sequence ID" value="XM_447958.1"/>
</dbReference>
<dbReference type="InParanoid" id="Q6FP86"/>
<accession>Q6FP86</accession>
<keyword evidence="1" id="KW-0812">Transmembrane</keyword>
<keyword evidence="4" id="KW-1185">Reference proteome</keyword>
<evidence type="ECO:0000256" key="1">
    <source>
        <dbReference type="SAM" id="Phobius"/>
    </source>
</evidence>
<sequence length="99" mass="11487">MKTTKSSNGSYYHDLRRALRIGVLFILISLLFTSRLRNIVQQFLNMFGRVRSGYSIEDVNHVPIFSEPDFDGVDVHTVDIKRLIMFLVVFFSLAIPFVF</sequence>
<keyword evidence="1" id="KW-1133">Transmembrane helix</keyword>
<reference evidence="3 4" key="1">
    <citation type="journal article" date="2004" name="Nature">
        <title>Genome evolution in yeasts.</title>
        <authorList>
            <consortium name="Genolevures"/>
            <person name="Dujon B."/>
            <person name="Sherman D."/>
            <person name="Fischer G."/>
            <person name="Durrens P."/>
            <person name="Casaregola S."/>
            <person name="Lafontaine I."/>
            <person name="de Montigny J."/>
            <person name="Marck C."/>
            <person name="Neuveglise C."/>
            <person name="Talla E."/>
            <person name="Goffard N."/>
            <person name="Frangeul L."/>
            <person name="Aigle M."/>
            <person name="Anthouard V."/>
            <person name="Babour A."/>
            <person name="Barbe V."/>
            <person name="Barnay S."/>
            <person name="Blanchin S."/>
            <person name="Beckerich J.M."/>
            <person name="Beyne E."/>
            <person name="Bleykasten C."/>
            <person name="Boisrame A."/>
            <person name="Boyer J."/>
            <person name="Cattolico L."/>
            <person name="Confanioleri F."/>
            <person name="de Daruvar A."/>
            <person name="Despons L."/>
            <person name="Fabre E."/>
            <person name="Fairhead C."/>
            <person name="Ferry-Dumazet H."/>
            <person name="Groppi A."/>
            <person name="Hantraye F."/>
            <person name="Hennequin C."/>
            <person name="Jauniaux N."/>
            <person name="Joyet P."/>
            <person name="Kachouri R."/>
            <person name="Kerrest A."/>
            <person name="Koszul R."/>
            <person name="Lemaire M."/>
            <person name="Lesur I."/>
            <person name="Ma L."/>
            <person name="Muller H."/>
            <person name="Nicaud J.M."/>
            <person name="Nikolski M."/>
            <person name="Oztas S."/>
            <person name="Ozier-Kalogeropoulos O."/>
            <person name="Pellenz S."/>
            <person name="Potier S."/>
            <person name="Richard G.F."/>
            <person name="Straub M.L."/>
            <person name="Suleau A."/>
            <person name="Swennene D."/>
            <person name="Tekaia F."/>
            <person name="Wesolowski-Louvel M."/>
            <person name="Westhof E."/>
            <person name="Wirth B."/>
            <person name="Zeniou-Meyer M."/>
            <person name="Zivanovic I."/>
            <person name="Bolotin-Fukuhara M."/>
            <person name="Thierry A."/>
            <person name="Bouchier C."/>
            <person name="Caudron B."/>
            <person name="Scarpelli C."/>
            <person name="Gaillardin C."/>
            <person name="Weissenbach J."/>
            <person name="Wincker P."/>
            <person name="Souciet J.L."/>
        </authorList>
    </citation>
    <scope>NUCLEOTIDE SEQUENCE [LARGE SCALE GENOMIC DNA]</scope>
    <source>
        <strain evidence="4">ATCC 2001 / BCRC 20586 / JCM 3761 / NBRC 0622 / NRRL Y-65 / CBS 138</strain>
    </source>
</reference>
<dbReference type="Proteomes" id="UP000002428">
    <property type="component" value="Chromosome J"/>
</dbReference>
<feature type="transmembrane region" description="Helical" evidence="1">
    <location>
        <begin position="80"/>
        <end position="98"/>
    </location>
</feature>
<dbReference type="VEuPathDB" id="FungiDB:CAGL0J05808g"/>
<protein>
    <submittedName>
        <fullName evidence="3">Uncharacterized protein</fullName>
    </submittedName>
</protein>
<evidence type="ECO:0000313" key="2">
    <source>
        <dbReference type="CGD" id="CAL0132816"/>
    </source>
</evidence>
<dbReference type="HOGENOM" id="CLU_2320098_0_0_1"/>
<proteinExistence type="predicted"/>
<dbReference type="CGD" id="CAL0132816">
    <property type="gene designation" value="CAGL0J05808g"/>
</dbReference>
<name>Q6FP86_CANGA</name>
<evidence type="ECO:0000313" key="4">
    <source>
        <dbReference type="Proteomes" id="UP000002428"/>
    </source>
</evidence>
<dbReference type="AlphaFoldDB" id="Q6FP86"/>
<organism evidence="3 4">
    <name type="scientific">Candida glabrata (strain ATCC 2001 / BCRC 20586 / JCM 3761 / NBRC 0622 / NRRL Y-65 / CBS 138)</name>
    <name type="common">Yeast</name>
    <name type="synonym">Nakaseomyces glabratus</name>
    <dbReference type="NCBI Taxonomy" id="284593"/>
    <lineage>
        <taxon>Eukaryota</taxon>
        <taxon>Fungi</taxon>
        <taxon>Dikarya</taxon>
        <taxon>Ascomycota</taxon>
        <taxon>Saccharomycotina</taxon>
        <taxon>Saccharomycetes</taxon>
        <taxon>Saccharomycetales</taxon>
        <taxon>Saccharomycetaceae</taxon>
        <taxon>Nakaseomyces</taxon>
    </lineage>
</organism>
<dbReference type="KEGG" id="cgr:2889807"/>
<dbReference type="FunCoup" id="Q6FP86">
    <property type="interactions" value="54"/>
</dbReference>
<dbReference type="EMBL" id="CR380956">
    <property type="protein sequence ID" value="CAG60909.1"/>
    <property type="molecule type" value="Genomic_DNA"/>
</dbReference>
<keyword evidence="1" id="KW-0472">Membrane</keyword>
<gene>
    <name evidence="2 3" type="ordered locus">CAGL0J05808g</name>
</gene>
<evidence type="ECO:0000313" key="3">
    <source>
        <dbReference type="EMBL" id="CAG60909.1"/>
    </source>
</evidence>